<comment type="caution">
    <text evidence="2">The sequence shown here is derived from an EMBL/GenBank/DDBJ whole genome shotgun (WGS) entry which is preliminary data.</text>
</comment>
<dbReference type="RefSeq" id="WP_203381310.1">
    <property type="nucleotide sequence ID" value="NZ_JAENHP010000019.1"/>
</dbReference>
<organism evidence="2 3">
    <name type="scientific">Paractinoplanes ovalisporus</name>
    <dbReference type="NCBI Taxonomy" id="2810368"/>
    <lineage>
        <taxon>Bacteria</taxon>
        <taxon>Bacillati</taxon>
        <taxon>Actinomycetota</taxon>
        <taxon>Actinomycetes</taxon>
        <taxon>Micromonosporales</taxon>
        <taxon>Micromonosporaceae</taxon>
        <taxon>Paractinoplanes</taxon>
    </lineage>
</organism>
<reference evidence="2 3" key="1">
    <citation type="submission" date="2021-01" db="EMBL/GenBank/DDBJ databases">
        <title>Actinoplanes sp. nov. LDG1-06 isolated from lichen.</title>
        <authorList>
            <person name="Saeng-In P."/>
            <person name="Phongsopitanun W."/>
            <person name="Kanchanasin P."/>
            <person name="Yuki M."/>
            <person name="Kudo T."/>
            <person name="Ohkuma M."/>
            <person name="Tanasupawat S."/>
        </authorList>
    </citation>
    <scope>NUCLEOTIDE SEQUENCE [LARGE SCALE GENOMIC DNA]</scope>
    <source>
        <strain evidence="2 3">LDG1-06</strain>
    </source>
</reference>
<feature type="region of interest" description="Disordered" evidence="1">
    <location>
        <begin position="1"/>
        <end position="25"/>
    </location>
</feature>
<protein>
    <submittedName>
        <fullName evidence="2">Uncharacterized protein</fullName>
    </submittedName>
</protein>
<evidence type="ECO:0000313" key="3">
    <source>
        <dbReference type="Proteomes" id="UP000632138"/>
    </source>
</evidence>
<sequence>MVHDWDEPAGLSSWEGAQYFGQGNESSGQRYEVRLSVVPMSAATDFHEGRSDQYGVEPAELGAVLDTVLVDRVDGEAPTTCTGR</sequence>
<accession>A0ABS2ANC8</accession>
<evidence type="ECO:0000256" key="1">
    <source>
        <dbReference type="SAM" id="MobiDB-lite"/>
    </source>
</evidence>
<evidence type="ECO:0000313" key="2">
    <source>
        <dbReference type="EMBL" id="MBM2621330.1"/>
    </source>
</evidence>
<keyword evidence="3" id="KW-1185">Reference proteome</keyword>
<dbReference type="EMBL" id="JAENHP010000019">
    <property type="protein sequence ID" value="MBM2621330.1"/>
    <property type="molecule type" value="Genomic_DNA"/>
</dbReference>
<gene>
    <name evidence="2" type="ORF">JIG36_38095</name>
</gene>
<proteinExistence type="predicted"/>
<name>A0ABS2ANC8_9ACTN</name>
<dbReference type="Proteomes" id="UP000632138">
    <property type="component" value="Unassembled WGS sequence"/>
</dbReference>